<dbReference type="InterPro" id="IPR001275">
    <property type="entry name" value="DM_DNA-bd"/>
</dbReference>
<proteinExistence type="predicted"/>
<evidence type="ECO:0000313" key="9">
    <source>
        <dbReference type="WBParaSite" id="ASIM_0001419201-mRNA-1"/>
    </source>
</evidence>
<keyword evidence="8" id="KW-1185">Reference proteome</keyword>
<organism evidence="9">
    <name type="scientific">Anisakis simplex</name>
    <name type="common">Herring worm</name>
    <dbReference type="NCBI Taxonomy" id="6269"/>
    <lineage>
        <taxon>Eukaryota</taxon>
        <taxon>Metazoa</taxon>
        <taxon>Ecdysozoa</taxon>
        <taxon>Nematoda</taxon>
        <taxon>Chromadorea</taxon>
        <taxon>Rhabditida</taxon>
        <taxon>Spirurina</taxon>
        <taxon>Ascaridomorpha</taxon>
        <taxon>Ascaridoidea</taxon>
        <taxon>Anisakidae</taxon>
        <taxon>Anisakis</taxon>
        <taxon>Anisakis simplex complex</taxon>
    </lineage>
</organism>
<evidence type="ECO:0000313" key="7">
    <source>
        <dbReference type="EMBL" id="VDK50180.1"/>
    </source>
</evidence>
<keyword evidence="2" id="KW-0862">Zinc</keyword>
<dbReference type="GO" id="GO:0006355">
    <property type="term" value="P:regulation of DNA-templated transcription"/>
    <property type="evidence" value="ECO:0007669"/>
    <property type="project" value="InterPro"/>
</dbReference>
<accession>A0A0M3K065</accession>
<name>A0A0M3K065_ANISI</name>
<dbReference type="GO" id="GO:0046872">
    <property type="term" value="F:metal ion binding"/>
    <property type="evidence" value="ECO:0007669"/>
    <property type="project" value="UniProtKB-KW"/>
</dbReference>
<dbReference type="GO" id="GO:0043565">
    <property type="term" value="F:sequence-specific DNA binding"/>
    <property type="evidence" value="ECO:0007669"/>
    <property type="project" value="InterPro"/>
</dbReference>
<reference evidence="7 8" key="2">
    <citation type="submission" date="2018-11" db="EMBL/GenBank/DDBJ databases">
        <authorList>
            <consortium name="Pathogen Informatics"/>
        </authorList>
    </citation>
    <scope>NUCLEOTIDE SEQUENCE [LARGE SCALE GENOMIC DNA]</scope>
</reference>
<sequence length="285" mass="31346">MSTQIRLRRAQDKKFQRTSEPTEADVIPMNRCDSGGEKISDHKRHCRYAECTCEQCELIETRRKLDQHLKGSSSSTSSSSSTLSSSVIQTSSPLSTTQSTTINKSVIEYASPRSNSSCTSDCSTPANTTIKALKDDEKLMSPTLSDWNPFGLPFIFPLSAVTTTNHENMLLGSLNADASARLSLEVALSHSLNSLSRCHPTDRQPSSSVLSCSPALPSPIPIAPMMPFENRPFFAGALPSLPFEPTVGQIPEEMNTMTDFLSSVRHLETLFQQHNPNLFYTLNVQ</sequence>
<evidence type="ECO:0000259" key="6">
    <source>
        <dbReference type="Pfam" id="PF00751"/>
    </source>
</evidence>
<evidence type="ECO:0000256" key="1">
    <source>
        <dbReference type="ARBA" id="ARBA00022723"/>
    </source>
</evidence>
<dbReference type="Gene3D" id="4.10.1040.10">
    <property type="entry name" value="DM DNA-binding domain"/>
    <property type="match status" value="1"/>
</dbReference>
<gene>
    <name evidence="7" type="ORF">ASIM_LOCUS13620</name>
</gene>
<evidence type="ECO:0000313" key="8">
    <source>
        <dbReference type="Proteomes" id="UP000267096"/>
    </source>
</evidence>
<keyword evidence="4" id="KW-0539">Nucleus</keyword>
<feature type="compositionally biased region" description="Low complexity" evidence="5">
    <location>
        <begin position="72"/>
        <end position="99"/>
    </location>
</feature>
<evidence type="ECO:0000256" key="2">
    <source>
        <dbReference type="ARBA" id="ARBA00022833"/>
    </source>
</evidence>
<protein>
    <submittedName>
        <fullName evidence="9">DM domain-containing protein</fullName>
    </submittedName>
</protein>
<dbReference type="AlphaFoldDB" id="A0A0M3K065"/>
<evidence type="ECO:0000256" key="5">
    <source>
        <dbReference type="SAM" id="MobiDB-lite"/>
    </source>
</evidence>
<reference evidence="9" key="1">
    <citation type="submission" date="2017-02" db="UniProtKB">
        <authorList>
            <consortium name="WormBaseParasite"/>
        </authorList>
    </citation>
    <scope>IDENTIFICATION</scope>
</reference>
<dbReference type="SUPFAM" id="SSF82927">
    <property type="entry name" value="Cysteine-rich DNA binding domain, (DM domain)"/>
    <property type="match status" value="1"/>
</dbReference>
<evidence type="ECO:0000256" key="4">
    <source>
        <dbReference type="ARBA" id="ARBA00023242"/>
    </source>
</evidence>
<keyword evidence="1" id="KW-0479">Metal-binding</keyword>
<keyword evidence="3" id="KW-0238">DNA-binding</keyword>
<dbReference type="Proteomes" id="UP000267096">
    <property type="component" value="Unassembled WGS sequence"/>
</dbReference>
<feature type="region of interest" description="Disordered" evidence="5">
    <location>
        <begin position="68"/>
        <end position="99"/>
    </location>
</feature>
<dbReference type="EMBL" id="UYRR01031449">
    <property type="protein sequence ID" value="VDK50180.1"/>
    <property type="molecule type" value="Genomic_DNA"/>
</dbReference>
<dbReference type="Pfam" id="PF00751">
    <property type="entry name" value="DM"/>
    <property type="match status" value="1"/>
</dbReference>
<dbReference type="OrthoDB" id="6162476at2759"/>
<dbReference type="InterPro" id="IPR036407">
    <property type="entry name" value="DM_DNA-bd_sf"/>
</dbReference>
<evidence type="ECO:0000256" key="3">
    <source>
        <dbReference type="ARBA" id="ARBA00023125"/>
    </source>
</evidence>
<feature type="domain" description="DM" evidence="6">
    <location>
        <begin position="39"/>
        <end position="66"/>
    </location>
</feature>
<dbReference type="WBParaSite" id="ASIM_0001419201-mRNA-1">
    <property type="protein sequence ID" value="ASIM_0001419201-mRNA-1"/>
    <property type="gene ID" value="ASIM_0001419201"/>
</dbReference>
<feature type="region of interest" description="Disordered" evidence="5">
    <location>
        <begin position="1"/>
        <end position="22"/>
    </location>
</feature>